<protein>
    <submittedName>
        <fullName evidence="1">Uncharacterized protein</fullName>
    </submittedName>
</protein>
<reference evidence="1" key="2">
    <citation type="submission" date="2020-11" db="EMBL/GenBank/DDBJ databases">
        <authorList>
            <person name="McCartney M.A."/>
            <person name="Auch B."/>
            <person name="Kono T."/>
            <person name="Mallez S."/>
            <person name="Becker A."/>
            <person name="Gohl D.M."/>
            <person name="Silverstein K.A.T."/>
            <person name="Koren S."/>
            <person name="Bechman K.B."/>
            <person name="Herman A."/>
            <person name="Abrahante J.E."/>
            <person name="Garbe J."/>
        </authorList>
    </citation>
    <scope>NUCLEOTIDE SEQUENCE</scope>
    <source>
        <strain evidence="1">Duluth1</strain>
        <tissue evidence="1">Whole animal</tissue>
    </source>
</reference>
<comment type="caution">
    <text evidence="1">The sequence shown here is derived from an EMBL/GenBank/DDBJ whole genome shotgun (WGS) entry which is preliminary data.</text>
</comment>
<keyword evidence="2" id="KW-1185">Reference proteome</keyword>
<accession>A0A9D4GAS6</accession>
<dbReference type="EMBL" id="JAIWYP010000006">
    <property type="protein sequence ID" value="KAH3811976.1"/>
    <property type="molecule type" value="Genomic_DNA"/>
</dbReference>
<proteinExistence type="predicted"/>
<dbReference type="AlphaFoldDB" id="A0A9D4GAS6"/>
<evidence type="ECO:0000313" key="2">
    <source>
        <dbReference type="Proteomes" id="UP000828390"/>
    </source>
</evidence>
<dbReference type="Proteomes" id="UP000828390">
    <property type="component" value="Unassembled WGS sequence"/>
</dbReference>
<gene>
    <name evidence="1" type="ORF">DPMN_140395</name>
</gene>
<organism evidence="1 2">
    <name type="scientific">Dreissena polymorpha</name>
    <name type="common">Zebra mussel</name>
    <name type="synonym">Mytilus polymorpha</name>
    <dbReference type="NCBI Taxonomy" id="45954"/>
    <lineage>
        <taxon>Eukaryota</taxon>
        <taxon>Metazoa</taxon>
        <taxon>Spiralia</taxon>
        <taxon>Lophotrochozoa</taxon>
        <taxon>Mollusca</taxon>
        <taxon>Bivalvia</taxon>
        <taxon>Autobranchia</taxon>
        <taxon>Heteroconchia</taxon>
        <taxon>Euheterodonta</taxon>
        <taxon>Imparidentia</taxon>
        <taxon>Neoheterodontei</taxon>
        <taxon>Myida</taxon>
        <taxon>Dreissenoidea</taxon>
        <taxon>Dreissenidae</taxon>
        <taxon>Dreissena</taxon>
    </lineage>
</organism>
<name>A0A9D4GAS6_DREPO</name>
<sequence>MSELYPCSWLQVLWIPELLHMRMWAALRCPHNDHRDKGGKGCLGSSSGAGRTLSGHGGLTGFSSLMEGYMRLDPSGIGE</sequence>
<reference evidence="1" key="1">
    <citation type="journal article" date="2019" name="bioRxiv">
        <title>The Genome of the Zebra Mussel, Dreissena polymorpha: A Resource for Invasive Species Research.</title>
        <authorList>
            <person name="McCartney M.A."/>
            <person name="Auch B."/>
            <person name="Kono T."/>
            <person name="Mallez S."/>
            <person name="Zhang Y."/>
            <person name="Obille A."/>
            <person name="Becker A."/>
            <person name="Abrahante J.E."/>
            <person name="Garbe J."/>
            <person name="Badalamenti J.P."/>
            <person name="Herman A."/>
            <person name="Mangelson H."/>
            <person name="Liachko I."/>
            <person name="Sullivan S."/>
            <person name="Sone E.D."/>
            <person name="Koren S."/>
            <person name="Silverstein K.A.T."/>
            <person name="Beckman K.B."/>
            <person name="Gohl D.M."/>
        </authorList>
    </citation>
    <scope>NUCLEOTIDE SEQUENCE</scope>
    <source>
        <strain evidence="1">Duluth1</strain>
        <tissue evidence="1">Whole animal</tissue>
    </source>
</reference>
<evidence type="ECO:0000313" key="1">
    <source>
        <dbReference type="EMBL" id="KAH3811976.1"/>
    </source>
</evidence>